<protein>
    <submittedName>
        <fullName evidence="3">Uncharacterized protein DUF5050</fullName>
    </submittedName>
</protein>
<evidence type="ECO:0000313" key="3">
    <source>
        <dbReference type="EMBL" id="TCK98031.1"/>
    </source>
</evidence>
<dbReference type="SUPFAM" id="SSF69304">
    <property type="entry name" value="Tricorn protease N-terminal domain"/>
    <property type="match status" value="1"/>
</dbReference>
<evidence type="ECO:0000259" key="2">
    <source>
        <dbReference type="Pfam" id="PF16472"/>
    </source>
</evidence>
<sequence>MKYKAVFCILMTLILVSAYVADKDISGITHSIESIDVIDPELTETTFKTMKSGDRIIEETEYKENKSRTESVISVGGKPGNMLNFGLADSDEENIVYVWDNKIIIIDIEGSNRGVISNDRAQFVCIYDEWVYYRRIGPTSDPINGIYKMRKDGTELTQITSDTTQILYVVGEWIYYNNWSYTTDICRVMIDGSNKETLYKGQYDSLSTDGEHLYFSDFGKKKYIKAPMDGGEYEVIIDNQWGIIPQLAGDWIYYMDGETYEFMRMKKDGTENEKCSEGYPLNFITNHTYLYNGRFRQDIHTGEVTTWTDINYSKIQLVGNQVLLWVNNYSEDAPMEVESSSLMLITEQGEEVMLEFISYCDE</sequence>
<dbReference type="InterPro" id="IPR011042">
    <property type="entry name" value="6-blade_b-propeller_TolB-like"/>
</dbReference>
<proteinExistence type="predicted"/>
<dbReference type="Pfam" id="PF16472">
    <property type="entry name" value="DUF5050"/>
    <property type="match status" value="1"/>
</dbReference>
<dbReference type="InterPro" id="IPR032485">
    <property type="entry name" value="LRP1-like_beta_prop"/>
</dbReference>
<dbReference type="PANTHER" id="PTHR32256:SF17">
    <property type="entry name" value="EGF-LIKE DOMAIN-CONTAINING PROTEIN"/>
    <property type="match status" value="1"/>
</dbReference>
<comment type="caution">
    <text evidence="3">The sequence shown here is derived from an EMBL/GenBank/DDBJ whole genome shotgun (WGS) entry which is preliminary data.</text>
</comment>
<feature type="chain" id="PRO_5038579200" evidence="1">
    <location>
        <begin position="21"/>
        <end position="362"/>
    </location>
</feature>
<evidence type="ECO:0000313" key="4">
    <source>
        <dbReference type="Proteomes" id="UP000294545"/>
    </source>
</evidence>
<dbReference type="OrthoDB" id="1874702at2"/>
<feature type="domain" description="Prolow-density lipoprotein receptor-related protein 1-like beta-propeller" evidence="2">
    <location>
        <begin position="79"/>
        <end position="324"/>
    </location>
</feature>
<feature type="signal peptide" evidence="1">
    <location>
        <begin position="1"/>
        <end position="20"/>
    </location>
</feature>
<reference evidence="3 4" key="1">
    <citation type="submission" date="2019-03" db="EMBL/GenBank/DDBJ databases">
        <title>Genomic Encyclopedia of Type Strains, Phase IV (KMG-IV): sequencing the most valuable type-strain genomes for metagenomic binning, comparative biology and taxonomic classification.</title>
        <authorList>
            <person name="Goeker M."/>
        </authorList>
    </citation>
    <scope>NUCLEOTIDE SEQUENCE [LARGE SCALE GENOMIC DNA]</scope>
    <source>
        <strain evidence="3 4">DSM 24176</strain>
    </source>
</reference>
<evidence type="ECO:0000256" key="1">
    <source>
        <dbReference type="SAM" id="SignalP"/>
    </source>
</evidence>
<keyword evidence="1" id="KW-0732">Signal</keyword>
<organism evidence="3 4">
    <name type="scientific">Natranaerovirga hydrolytica</name>
    <dbReference type="NCBI Taxonomy" id="680378"/>
    <lineage>
        <taxon>Bacteria</taxon>
        <taxon>Bacillati</taxon>
        <taxon>Bacillota</taxon>
        <taxon>Clostridia</taxon>
        <taxon>Lachnospirales</taxon>
        <taxon>Natranaerovirgaceae</taxon>
        <taxon>Natranaerovirga</taxon>
    </lineage>
</organism>
<dbReference type="EMBL" id="SMGQ01000011">
    <property type="protein sequence ID" value="TCK98031.1"/>
    <property type="molecule type" value="Genomic_DNA"/>
</dbReference>
<gene>
    <name evidence="3" type="ORF">EDC19_0442</name>
</gene>
<dbReference type="AlphaFoldDB" id="A0A4V2Q1L0"/>
<keyword evidence="4" id="KW-1185">Reference proteome</keyword>
<dbReference type="Proteomes" id="UP000294545">
    <property type="component" value="Unassembled WGS sequence"/>
</dbReference>
<dbReference type="Gene3D" id="2.120.10.30">
    <property type="entry name" value="TolB, C-terminal domain"/>
    <property type="match status" value="1"/>
</dbReference>
<dbReference type="RefSeq" id="WP_132279853.1">
    <property type="nucleotide sequence ID" value="NZ_SMGQ01000011.1"/>
</dbReference>
<name>A0A4V2Q1L0_9FIRM</name>
<dbReference type="PANTHER" id="PTHR32256">
    <property type="match status" value="1"/>
</dbReference>
<accession>A0A4V2Q1L0</accession>
<dbReference type="InterPro" id="IPR053369">
    <property type="entry name" value="SrfA-induced_signal"/>
</dbReference>